<dbReference type="EMBL" id="MU865968">
    <property type="protein sequence ID" value="KAK4445158.1"/>
    <property type="molecule type" value="Genomic_DNA"/>
</dbReference>
<evidence type="ECO:0000259" key="2">
    <source>
        <dbReference type="Pfam" id="PF06985"/>
    </source>
</evidence>
<feature type="region of interest" description="Disordered" evidence="1">
    <location>
        <begin position="588"/>
        <end position="636"/>
    </location>
</feature>
<name>A0AAV9GAP2_9PEZI</name>
<dbReference type="AlphaFoldDB" id="A0AAV9GAP2"/>
<dbReference type="PANTHER" id="PTHR33112:SF16">
    <property type="entry name" value="HETEROKARYON INCOMPATIBILITY DOMAIN-CONTAINING PROTEIN"/>
    <property type="match status" value="1"/>
</dbReference>
<proteinExistence type="predicted"/>
<accession>A0AAV9GAP2</accession>
<evidence type="ECO:0000313" key="3">
    <source>
        <dbReference type="EMBL" id="KAK4445158.1"/>
    </source>
</evidence>
<feature type="compositionally biased region" description="Low complexity" evidence="1">
    <location>
        <begin position="601"/>
        <end position="621"/>
    </location>
</feature>
<reference evidence="3" key="2">
    <citation type="submission" date="2023-05" db="EMBL/GenBank/DDBJ databases">
        <authorList>
            <consortium name="Lawrence Berkeley National Laboratory"/>
            <person name="Steindorff A."/>
            <person name="Hensen N."/>
            <person name="Bonometti L."/>
            <person name="Westerberg I."/>
            <person name="Brannstrom I.O."/>
            <person name="Guillou S."/>
            <person name="Cros-Aarteil S."/>
            <person name="Calhoun S."/>
            <person name="Haridas S."/>
            <person name="Kuo A."/>
            <person name="Mondo S."/>
            <person name="Pangilinan J."/>
            <person name="Riley R."/>
            <person name="Labutti K."/>
            <person name="Andreopoulos B."/>
            <person name="Lipzen A."/>
            <person name="Chen C."/>
            <person name="Yanf M."/>
            <person name="Daum C."/>
            <person name="Ng V."/>
            <person name="Clum A."/>
            <person name="Ohm R."/>
            <person name="Martin F."/>
            <person name="Silar P."/>
            <person name="Natvig D."/>
            <person name="Lalanne C."/>
            <person name="Gautier V."/>
            <person name="Ament-Velasquez S.L."/>
            <person name="Kruys A."/>
            <person name="Hutchinson M.I."/>
            <person name="Powell A.J."/>
            <person name="Barry K."/>
            <person name="Miller A.N."/>
            <person name="Grigoriev I.V."/>
            <person name="Debuchy R."/>
            <person name="Gladieux P."/>
            <person name="Thoren M.H."/>
            <person name="Johannesson H."/>
        </authorList>
    </citation>
    <scope>NUCLEOTIDE SEQUENCE</scope>
    <source>
        <strain evidence="3">PSN243</strain>
    </source>
</reference>
<dbReference type="InterPro" id="IPR010730">
    <property type="entry name" value="HET"/>
</dbReference>
<dbReference type="Proteomes" id="UP001321760">
    <property type="component" value="Unassembled WGS sequence"/>
</dbReference>
<organism evidence="3 4">
    <name type="scientific">Podospora aff. communis PSN243</name>
    <dbReference type="NCBI Taxonomy" id="3040156"/>
    <lineage>
        <taxon>Eukaryota</taxon>
        <taxon>Fungi</taxon>
        <taxon>Dikarya</taxon>
        <taxon>Ascomycota</taxon>
        <taxon>Pezizomycotina</taxon>
        <taxon>Sordariomycetes</taxon>
        <taxon>Sordariomycetidae</taxon>
        <taxon>Sordariales</taxon>
        <taxon>Podosporaceae</taxon>
        <taxon>Podospora</taxon>
    </lineage>
</organism>
<reference evidence="3" key="1">
    <citation type="journal article" date="2023" name="Mol. Phylogenet. Evol.">
        <title>Genome-scale phylogeny and comparative genomics of the fungal order Sordariales.</title>
        <authorList>
            <person name="Hensen N."/>
            <person name="Bonometti L."/>
            <person name="Westerberg I."/>
            <person name="Brannstrom I.O."/>
            <person name="Guillou S."/>
            <person name="Cros-Aarteil S."/>
            <person name="Calhoun S."/>
            <person name="Haridas S."/>
            <person name="Kuo A."/>
            <person name="Mondo S."/>
            <person name="Pangilinan J."/>
            <person name="Riley R."/>
            <person name="LaButti K."/>
            <person name="Andreopoulos B."/>
            <person name="Lipzen A."/>
            <person name="Chen C."/>
            <person name="Yan M."/>
            <person name="Daum C."/>
            <person name="Ng V."/>
            <person name="Clum A."/>
            <person name="Steindorff A."/>
            <person name="Ohm R.A."/>
            <person name="Martin F."/>
            <person name="Silar P."/>
            <person name="Natvig D.O."/>
            <person name="Lalanne C."/>
            <person name="Gautier V."/>
            <person name="Ament-Velasquez S.L."/>
            <person name="Kruys A."/>
            <person name="Hutchinson M.I."/>
            <person name="Powell A.J."/>
            <person name="Barry K."/>
            <person name="Miller A.N."/>
            <person name="Grigoriev I.V."/>
            <person name="Debuchy R."/>
            <person name="Gladieux P."/>
            <person name="Hiltunen Thoren M."/>
            <person name="Johannesson H."/>
        </authorList>
    </citation>
    <scope>NUCLEOTIDE SEQUENCE</scope>
    <source>
        <strain evidence="3">PSN243</strain>
    </source>
</reference>
<evidence type="ECO:0000313" key="4">
    <source>
        <dbReference type="Proteomes" id="UP001321760"/>
    </source>
</evidence>
<dbReference type="PANTHER" id="PTHR33112">
    <property type="entry name" value="DOMAIN PROTEIN, PUTATIVE-RELATED"/>
    <property type="match status" value="1"/>
</dbReference>
<sequence length="810" mass="89471">MRLCSECERFDIQSLSADRCQNLHTKWRPLRPLPEAISSARSGCPTCLLMVAYLRGSVAKLSPPKEGTAASNGPNWQSVLENPFKSSRSWIFVSPVVRSPTGDIKPSENPCSPLGFVGLELLAAKTAYHLLDSELRGDFRCFFSTVADKDTEAARSGDVVGELKFSSNSFNNTYLKHVEKWLKNSEVHAVCASTLSGAEKINSTTASLPRRCVRLSYLSDEYKIVPAPEDRPHIELALLETKGLTGSYVCLSHRWAQPETGMASTTTSNYSDRLSGKSLDNLPPLFQDVFHVSAALGIRYVWIDSLCIVQDDAADWKRESGRMSDYYQRAAFTIATTTGQSSGQGLFGTTAPPLAQLPYVDKGGVQHGSFYLSPEPRHTAWAQTYSDLVRESDLLSRGWVVQEWLLSRRLVCFTEHGIFLQCRCPGEEAASISPDGLVTYHPTLFGNPELAIKSSLSVDFSSLDAIRHSWEEIVSQYSRRALSQPRKDRIVALRGIAAEFTLALTKTKNRALQEDEPIIGLLHDNILRGLLWEQTSRGRHERIQDFPTWSWASIYTGVAYQKHQTGTTSRYECTVVKVTRVKKEQLFSHASTHPRDTHPLPQYAPSQPTTSTSTTRISPQTEPTKVLEEQPPKGDTENFATIHLKARLIPVHIRGYLLTSQSTSPNSEETESVYAWTDASGHTSRDTKFPCTTQRAVVMPSAPGLVAGWASLEHPGFQGLDDGSSPTGERRVVVFALAVERVGGVSRGSLGLGYVSLVGRHGHDSLEVVFVVRHHGDVVDGFERVGRGAIFGREAMEGFDGAVERDLCLL</sequence>
<comment type="caution">
    <text evidence="3">The sequence shown here is derived from an EMBL/GenBank/DDBJ whole genome shotgun (WGS) entry which is preliminary data.</text>
</comment>
<feature type="compositionally biased region" description="Basic and acidic residues" evidence="1">
    <location>
        <begin position="625"/>
        <end position="636"/>
    </location>
</feature>
<dbReference type="Pfam" id="PF06985">
    <property type="entry name" value="HET"/>
    <property type="match status" value="1"/>
</dbReference>
<evidence type="ECO:0000256" key="1">
    <source>
        <dbReference type="SAM" id="MobiDB-lite"/>
    </source>
</evidence>
<gene>
    <name evidence="3" type="ORF">QBC34DRAFT_413623</name>
</gene>
<feature type="domain" description="Heterokaryon incompatibility" evidence="2">
    <location>
        <begin position="248"/>
        <end position="403"/>
    </location>
</feature>
<protein>
    <submittedName>
        <fullName evidence="3">Heterokaryon incompatibility protein-domain-containing protein</fullName>
    </submittedName>
</protein>
<keyword evidence="4" id="KW-1185">Reference proteome</keyword>